<name>A0ABU5L808_9RICK</name>
<evidence type="ECO:0000313" key="2">
    <source>
        <dbReference type="Proteomes" id="UP001293791"/>
    </source>
</evidence>
<dbReference type="Proteomes" id="UP001293791">
    <property type="component" value="Unassembled WGS sequence"/>
</dbReference>
<keyword evidence="2" id="KW-1185">Reference proteome</keyword>
<accession>A0ABU5L808</accession>
<gene>
    <name evidence="1" type="ORF">Cyrtocomes_00636</name>
</gene>
<comment type="caution">
    <text evidence="1">The sequence shown here is derived from an EMBL/GenBank/DDBJ whole genome shotgun (WGS) entry which is preliminary data.</text>
</comment>
<sequence length="48" mass="5499">MLHRILPKSIDITTITQAMLDKAADTLNNLPRKVLGYKTPNEMWAQFV</sequence>
<reference evidence="1 2" key="1">
    <citation type="submission" date="2023-02" db="EMBL/GenBank/DDBJ databases">
        <title>Host association and intracellularity evolved multiple times independently in the Rickettsiales.</title>
        <authorList>
            <person name="Castelli M."/>
            <person name="Nardi T."/>
            <person name="Gammuto L."/>
            <person name="Bellinzona G."/>
            <person name="Sabaneyeva E."/>
            <person name="Potekhin A."/>
            <person name="Serra V."/>
            <person name="Petroni G."/>
            <person name="Sassera D."/>
        </authorList>
    </citation>
    <scope>NUCLEOTIDE SEQUENCE [LARGE SCALE GENOMIC DNA]</scope>
    <source>
        <strain evidence="1 2">BOD18</strain>
    </source>
</reference>
<evidence type="ECO:0000313" key="1">
    <source>
        <dbReference type="EMBL" id="MDZ5762258.1"/>
    </source>
</evidence>
<organism evidence="1 2">
    <name type="scientific">Candidatus Cyrtobacter comes</name>
    <dbReference type="NCBI Taxonomy" id="675776"/>
    <lineage>
        <taxon>Bacteria</taxon>
        <taxon>Pseudomonadati</taxon>
        <taxon>Pseudomonadota</taxon>
        <taxon>Alphaproteobacteria</taxon>
        <taxon>Rickettsiales</taxon>
        <taxon>Candidatus Midichloriaceae</taxon>
        <taxon>Candidatus Cyrtobacter</taxon>
    </lineage>
</organism>
<proteinExistence type="predicted"/>
<protein>
    <submittedName>
        <fullName evidence="1">IS30 family transposase domain protein</fullName>
    </submittedName>
</protein>
<dbReference type="EMBL" id="JARGYT010000031">
    <property type="protein sequence ID" value="MDZ5762258.1"/>
    <property type="molecule type" value="Genomic_DNA"/>
</dbReference>